<feature type="chain" id="PRO_5015614544" evidence="1">
    <location>
        <begin position="20"/>
        <end position="162"/>
    </location>
</feature>
<proteinExistence type="predicted"/>
<accession>A0A2S0HVM9</accession>
<dbReference type="KEGG" id="aue:C5O00_05565"/>
<dbReference type="EMBL" id="CP027062">
    <property type="protein sequence ID" value="AVI50666.1"/>
    <property type="molecule type" value="Genomic_DNA"/>
</dbReference>
<evidence type="ECO:0000256" key="1">
    <source>
        <dbReference type="SAM" id="SignalP"/>
    </source>
</evidence>
<keyword evidence="1" id="KW-0732">Signal</keyword>
<gene>
    <name evidence="2" type="ORF">C5O00_05565</name>
</gene>
<dbReference type="Pfam" id="PF14109">
    <property type="entry name" value="GldH_lipo"/>
    <property type="match status" value="1"/>
</dbReference>
<dbReference type="PROSITE" id="PS51257">
    <property type="entry name" value="PROKAR_LIPOPROTEIN"/>
    <property type="match status" value="1"/>
</dbReference>
<dbReference type="NCBIfam" id="TIGR03511">
    <property type="entry name" value="GldH_lipo"/>
    <property type="match status" value="1"/>
</dbReference>
<sequence>MGRAVVLLLLALIAASCTSDIVVSESRSLPGYWDKDEIVEFSIPQLDSLKKYNVFVNIRNTNDYPYNNLFLIISMEFPYGKTIVDTLEYKMAYPNGEWMGEGIGNVKENKLWYKENVSFFEDGNYNITITHAVRNNGEVEGVRRLEGITDVGYSIEEIKQDP</sequence>
<keyword evidence="2" id="KW-0449">Lipoprotein</keyword>
<dbReference type="InterPro" id="IPR020018">
    <property type="entry name" value="Motility-assoc_lipoprot_GldH"/>
</dbReference>
<organism evidence="2 3">
    <name type="scientific">Pukyongia salina</name>
    <dbReference type="NCBI Taxonomy" id="2094025"/>
    <lineage>
        <taxon>Bacteria</taxon>
        <taxon>Pseudomonadati</taxon>
        <taxon>Bacteroidota</taxon>
        <taxon>Flavobacteriia</taxon>
        <taxon>Flavobacteriales</taxon>
        <taxon>Flavobacteriaceae</taxon>
        <taxon>Pukyongia</taxon>
    </lineage>
</organism>
<keyword evidence="3" id="KW-1185">Reference proteome</keyword>
<dbReference type="AlphaFoldDB" id="A0A2S0HVM9"/>
<reference evidence="2 3" key="1">
    <citation type="submission" date="2018-02" db="EMBL/GenBank/DDBJ databases">
        <title>Genomic analysis of the strain RR4-38 isolated from a seawater recirculating aquaculture system.</title>
        <authorList>
            <person name="Kim Y.-S."/>
            <person name="Jang Y.H."/>
            <person name="Kim K.-H."/>
        </authorList>
    </citation>
    <scope>NUCLEOTIDE SEQUENCE [LARGE SCALE GENOMIC DNA]</scope>
    <source>
        <strain evidence="2 3">RR4-38</strain>
    </source>
</reference>
<feature type="signal peptide" evidence="1">
    <location>
        <begin position="1"/>
        <end position="19"/>
    </location>
</feature>
<dbReference type="OrthoDB" id="982482at2"/>
<protein>
    <submittedName>
        <fullName evidence="2">Gliding motility lipoprotein GldH</fullName>
    </submittedName>
</protein>
<evidence type="ECO:0000313" key="3">
    <source>
        <dbReference type="Proteomes" id="UP000238442"/>
    </source>
</evidence>
<dbReference type="Proteomes" id="UP000238442">
    <property type="component" value="Chromosome"/>
</dbReference>
<evidence type="ECO:0000313" key="2">
    <source>
        <dbReference type="EMBL" id="AVI50666.1"/>
    </source>
</evidence>
<name>A0A2S0HVM9_9FLAO</name>
<dbReference type="RefSeq" id="WP_105215667.1">
    <property type="nucleotide sequence ID" value="NZ_CP027062.1"/>
</dbReference>